<evidence type="ECO:0008006" key="6">
    <source>
        <dbReference type="Google" id="ProtNLM"/>
    </source>
</evidence>
<evidence type="ECO:0000313" key="4">
    <source>
        <dbReference type="Proteomes" id="UP000231962"/>
    </source>
</evidence>
<keyword evidence="1" id="KW-0812">Transmembrane</keyword>
<sequence>MFYAIKIFISALIIFVVTEVSKKNSVWAGLLASLPLVTILSVLWIYSETKEVDTIIRFIRSVFWMVLPTLGFLLIFPFLLEKKTPFPLALAISVVSLFGLYYIMIRVLGMFESKS</sequence>
<dbReference type="Proteomes" id="UP000231990">
    <property type="component" value="Unassembled WGS sequence"/>
</dbReference>
<gene>
    <name evidence="2" type="ORF">CH360_09955</name>
    <name evidence="3" type="ORF">CH373_08810</name>
</gene>
<evidence type="ECO:0000256" key="1">
    <source>
        <dbReference type="SAM" id="Phobius"/>
    </source>
</evidence>
<comment type="caution">
    <text evidence="3">The sequence shown here is derived from an EMBL/GenBank/DDBJ whole genome shotgun (WGS) entry which is preliminary data.</text>
</comment>
<evidence type="ECO:0000313" key="2">
    <source>
        <dbReference type="EMBL" id="PJZ69601.1"/>
    </source>
</evidence>
<name>A0A2M9ZND3_9LEPT</name>
<keyword evidence="4" id="KW-1185">Reference proteome</keyword>
<feature type="transmembrane region" description="Helical" evidence="1">
    <location>
        <begin position="58"/>
        <end position="80"/>
    </location>
</feature>
<dbReference type="EMBL" id="NPDY01000008">
    <property type="protein sequence ID" value="PJZ69601.1"/>
    <property type="molecule type" value="Genomic_DNA"/>
</dbReference>
<evidence type="ECO:0000313" key="5">
    <source>
        <dbReference type="Proteomes" id="UP000231990"/>
    </source>
</evidence>
<reference evidence="4 5" key="1">
    <citation type="submission" date="2017-07" db="EMBL/GenBank/DDBJ databases">
        <title>Leptospira spp. isolated from tropical soils.</title>
        <authorList>
            <person name="Thibeaux R."/>
            <person name="Iraola G."/>
            <person name="Ferres I."/>
            <person name="Bierque E."/>
            <person name="Girault D."/>
            <person name="Soupe-Gilbert M.-E."/>
            <person name="Picardeau M."/>
            <person name="Goarant C."/>
        </authorList>
    </citation>
    <scope>NUCLEOTIDE SEQUENCE [LARGE SCALE GENOMIC DNA]</scope>
    <source>
        <strain evidence="3 5">FH1-B-B1</strain>
        <strain evidence="2 4">FH1-B-C1</strain>
    </source>
</reference>
<dbReference type="Proteomes" id="UP000231962">
    <property type="component" value="Unassembled WGS sequence"/>
</dbReference>
<dbReference type="EMBL" id="NPDZ01000004">
    <property type="protein sequence ID" value="PJZ73588.1"/>
    <property type="molecule type" value="Genomic_DNA"/>
</dbReference>
<keyword evidence="1" id="KW-0472">Membrane</keyword>
<proteinExistence type="predicted"/>
<evidence type="ECO:0000313" key="3">
    <source>
        <dbReference type="EMBL" id="PJZ73588.1"/>
    </source>
</evidence>
<dbReference type="AlphaFoldDB" id="A0A2M9ZND3"/>
<keyword evidence="1" id="KW-1133">Transmembrane helix</keyword>
<feature type="transmembrane region" description="Helical" evidence="1">
    <location>
        <begin position="26"/>
        <end position="46"/>
    </location>
</feature>
<feature type="transmembrane region" description="Helical" evidence="1">
    <location>
        <begin position="86"/>
        <end position="105"/>
    </location>
</feature>
<protein>
    <recommendedName>
        <fullName evidence="6">DUF3147 family protein</fullName>
    </recommendedName>
</protein>
<organism evidence="3 5">
    <name type="scientific">Leptospira perolatii</name>
    <dbReference type="NCBI Taxonomy" id="2023191"/>
    <lineage>
        <taxon>Bacteria</taxon>
        <taxon>Pseudomonadati</taxon>
        <taxon>Spirochaetota</taxon>
        <taxon>Spirochaetia</taxon>
        <taxon>Leptospirales</taxon>
        <taxon>Leptospiraceae</taxon>
        <taxon>Leptospira</taxon>
    </lineage>
</organism>
<accession>A0A2M9ZND3</accession>